<dbReference type="GO" id="GO:0030313">
    <property type="term" value="C:cell envelope"/>
    <property type="evidence" value="ECO:0007669"/>
    <property type="project" value="UniProtKB-SubCell"/>
</dbReference>
<reference evidence="6 7" key="1">
    <citation type="submission" date="2018-05" db="EMBL/GenBank/DDBJ databases">
        <title>Genomic Encyclopedia of Archaeal and Bacterial Type Strains, Phase II (KMG-II): from individual species to whole genera.</title>
        <authorList>
            <person name="Goeker M."/>
        </authorList>
    </citation>
    <scope>NUCLEOTIDE SEQUENCE [LARGE SCALE GENOMIC DNA]</scope>
    <source>
        <strain evidence="6 7">DSM 19975</strain>
    </source>
</reference>
<feature type="domain" description="Multidrug resistance protein MdtA-like barrel-sandwich hybrid" evidence="4">
    <location>
        <begin position="98"/>
        <end position="239"/>
    </location>
</feature>
<sequence length="422" mass="45964">MLPLKELKYKNQDNPMFTQHNLMNLKPEWLKSRQLLLKVAGTASLLSMLIFSSCGNGNNKNKGGEGAEQILDYKVLEIQPRQATLNVDYPASIQGQQNIEIRPKVDGYVEKIYVDEGSTVTKGQLLFKISAPQYEQDVRTAQAGIKTAEADLALARMQVNKVKPLVQQDIISKYELETAEYNEQSKAAALAQAKAALVNAQINVGYTTITSPVNGVIGSLPYKLGSLVSANTTEPLTTVYNTANVYAYFALNEKALLAFTRDSSNKTSLSAKIAKLPDVSLILPDSSVYEHTGRVETINGLINTATGAANVRADFINPRGVIRSGSSATVRIPNVIKNAIMVPQSATYELQNKRFVYVVDAQKKVKNTAIDVMDNTERQFYVVTGGLKPGDVIILESSGNLKDGTVIKPTPVSAQSVYGDIK</sequence>
<dbReference type="InterPro" id="IPR058625">
    <property type="entry name" value="MdtA-like_BSH"/>
</dbReference>
<dbReference type="GO" id="GO:0005886">
    <property type="term" value="C:plasma membrane"/>
    <property type="evidence" value="ECO:0007669"/>
    <property type="project" value="TreeGrafter"/>
</dbReference>
<dbReference type="SUPFAM" id="SSF111369">
    <property type="entry name" value="HlyD-like secretion proteins"/>
    <property type="match status" value="1"/>
</dbReference>
<evidence type="ECO:0000313" key="6">
    <source>
        <dbReference type="EMBL" id="PWK79841.1"/>
    </source>
</evidence>
<dbReference type="Pfam" id="PF25917">
    <property type="entry name" value="BSH_RND"/>
    <property type="match status" value="1"/>
</dbReference>
<dbReference type="Gene3D" id="2.40.50.100">
    <property type="match status" value="1"/>
</dbReference>
<feature type="domain" description="Multidrug resistance protein MdtA-like alpha-helical hairpin" evidence="3">
    <location>
        <begin position="139"/>
        <end position="207"/>
    </location>
</feature>
<dbReference type="InterPro" id="IPR006143">
    <property type="entry name" value="RND_pump_MFP"/>
</dbReference>
<gene>
    <name evidence="6" type="ORF">LX99_00301</name>
</gene>
<dbReference type="Pfam" id="PF25967">
    <property type="entry name" value="RND-MFP_C"/>
    <property type="match status" value="1"/>
</dbReference>
<dbReference type="NCBIfam" id="TIGR01730">
    <property type="entry name" value="RND_mfp"/>
    <property type="match status" value="1"/>
</dbReference>
<protein>
    <submittedName>
        <fullName evidence="6">Membrane fusion protein (Multidrug efflux system)</fullName>
    </submittedName>
</protein>
<dbReference type="Proteomes" id="UP000245678">
    <property type="component" value="Unassembled WGS sequence"/>
</dbReference>
<dbReference type="AlphaFoldDB" id="A0A316HIL8"/>
<dbReference type="InterPro" id="IPR058624">
    <property type="entry name" value="MdtA-like_HH"/>
</dbReference>
<dbReference type="InterPro" id="IPR058627">
    <property type="entry name" value="MdtA-like_C"/>
</dbReference>
<evidence type="ECO:0000256" key="1">
    <source>
        <dbReference type="ARBA" id="ARBA00004196"/>
    </source>
</evidence>
<accession>A0A316HIL8</accession>
<dbReference type="EMBL" id="QGHA01000001">
    <property type="protein sequence ID" value="PWK79841.1"/>
    <property type="molecule type" value="Genomic_DNA"/>
</dbReference>
<dbReference type="PANTHER" id="PTHR30158:SF23">
    <property type="entry name" value="MULTIDRUG RESISTANCE PROTEIN MEXA"/>
    <property type="match status" value="1"/>
</dbReference>
<comment type="caution">
    <text evidence="6">The sequence shown here is derived from an EMBL/GenBank/DDBJ whole genome shotgun (WGS) entry which is preliminary data.</text>
</comment>
<comment type="subcellular location">
    <subcellularLocation>
        <location evidence="1">Cell envelope</location>
    </subcellularLocation>
</comment>
<evidence type="ECO:0000256" key="2">
    <source>
        <dbReference type="ARBA" id="ARBA00009477"/>
    </source>
</evidence>
<evidence type="ECO:0000259" key="3">
    <source>
        <dbReference type="Pfam" id="PF25876"/>
    </source>
</evidence>
<dbReference type="PANTHER" id="PTHR30158">
    <property type="entry name" value="ACRA/E-RELATED COMPONENT OF DRUG EFFLUX TRANSPORTER"/>
    <property type="match status" value="1"/>
</dbReference>
<name>A0A316HIL8_9SPHI</name>
<evidence type="ECO:0000313" key="7">
    <source>
        <dbReference type="Proteomes" id="UP000245678"/>
    </source>
</evidence>
<dbReference type="GO" id="GO:0046677">
    <property type="term" value="P:response to antibiotic"/>
    <property type="evidence" value="ECO:0007669"/>
    <property type="project" value="TreeGrafter"/>
</dbReference>
<dbReference type="GO" id="GO:0022857">
    <property type="term" value="F:transmembrane transporter activity"/>
    <property type="evidence" value="ECO:0007669"/>
    <property type="project" value="InterPro"/>
</dbReference>
<dbReference type="Gene3D" id="1.10.287.470">
    <property type="entry name" value="Helix hairpin bin"/>
    <property type="match status" value="1"/>
</dbReference>
<dbReference type="Gene3D" id="2.40.30.170">
    <property type="match status" value="1"/>
</dbReference>
<proteinExistence type="inferred from homology"/>
<feature type="domain" description="Multidrug resistance protein MdtA-like C-terminal permuted SH3" evidence="5">
    <location>
        <begin position="338"/>
        <end position="396"/>
    </location>
</feature>
<organism evidence="6 7">
    <name type="scientific">Mucilaginibacter oryzae</name>
    <dbReference type="NCBI Taxonomy" id="468058"/>
    <lineage>
        <taxon>Bacteria</taxon>
        <taxon>Pseudomonadati</taxon>
        <taxon>Bacteroidota</taxon>
        <taxon>Sphingobacteriia</taxon>
        <taxon>Sphingobacteriales</taxon>
        <taxon>Sphingobacteriaceae</taxon>
        <taxon>Mucilaginibacter</taxon>
    </lineage>
</organism>
<evidence type="ECO:0000259" key="4">
    <source>
        <dbReference type="Pfam" id="PF25917"/>
    </source>
</evidence>
<dbReference type="Gene3D" id="2.40.420.20">
    <property type="match status" value="1"/>
</dbReference>
<keyword evidence="7" id="KW-1185">Reference proteome</keyword>
<dbReference type="Pfam" id="PF25876">
    <property type="entry name" value="HH_MFP_RND"/>
    <property type="match status" value="1"/>
</dbReference>
<evidence type="ECO:0000259" key="5">
    <source>
        <dbReference type="Pfam" id="PF25967"/>
    </source>
</evidence>
<comment type="similarity">
    <text evidence="2">Belongs to the membrane fusion protein (MFP) (TC 8.A.1) family.</text>
</comment>